<keyword evidence="1" id="KW-0812">Transmembrane</keyword>
<feature type="transmembrane region" description="Helical" evidence="1">
    <location>
        <begin position="927"/>
        <end position="947"/>
    </location>
</feature>
<gene>
    <name evidence="3" type="ORF">J0M35_05990</name>
</gene>
<name>A0A8J7TME5_9BACT</name>
<evidence type="ECO:0000313" key="4">
    <source>
        <dbReference type="Proteomes" id="UP000664277"/>
    </source>
</evidence>
<keyword evidence="1" id="KW-0472">Membrane</keyword>
<feature type="transmembrane region" description="Helical" evidence="1">
    <location>
        <begin position="192"/>
        <end position="208"/>
    </location>
</feature>
<comment type="caution">
    <text evidence="3">The sequence shown here is derived from an EMBL/GenBank/DDBJ whole genome shotgun (WGS) entry which is preliminary data.</text>
</comment>
<feature type="transmembrane region" description="Helical" evidence="1">
    <location>
        <begin position="85"/>
        <end position="106"/>
    </location>
</feature>
<dbReference type="InterPro" id="IPR013694">
    <property type="entry name" value="VIT"/>
</dbReference>
<feature type="transmembrane region" description="Helical" evidence="1">
    <location>
        <begin position="118"/>
        <end position="140"/>
    </location>
</feature>
<evidence type="ECO:0000259" key="2">
    <source>
        <dbReference type="PROSITE" id="PS51468"/>
    </source>
</evidence>
<protein>
    <recommendedName>
        <fullName evidence="2">VIT domain-containing protein</fullName>
    </recommendedName>
</protein>
<sequence>MNNTLKELREKTCGTATLENPTLEESDLHNAQEGGLSCMKKPLSFQDMTIITAGTALPAALLIFAALSNLVTAVELVMRHPVETLLQYGLLTMIPLGNYLVWDRLFRNKLGNSRRLGLYNGAAIGGSALVFIACAAALYLGTPLLYNYYNSHAGDAIIGACAALASLITSLHLMKKLSQAWETDNARFCQKIYSIAGVLLSFMTTGLSEARQTFIKVNEKAALSEDLKESSEALERLRLPFLDSETEIKRDIAAPDTGGLSGLFLGLNETSARKVFFALTSQPYEAVSELAAGDQSGDYTTSSAYDNYLARQVVGEQIKGLSLKRSQIGGSVNADHLTANLNWTFVLKNTSTSAQEARAELALPPGAVVSNMTLWMDGKPTDATITSTTQARGAYSEVVTGRRDPALVTYLGKGRVLLQCFPVQVNKETKVSLSMTVPLKLDSASHASMAMPRLVSTNFKAAKTHAVRLNSQSKLNLATAGLHEISNSAGNHTYSGEINEQEVKNAGISLQAEREHSLGAFAAQDQVTGGYAVETVKAEPNATPQNLVVVVDGSSQVKNYKDDLTKMLKKVSKLVPTKVLLADNHKGEEPEVMTVEEAIKAMENATYLGGHDNLPAVVKASQLASDLDQSAVLWVHGPQPAFNDEIYITTPGITKPTYYELALDDVWTNTSQFLKNHQDIGPMTPVMRSGKLEDDMNRFIDQWKPGGYHYSVRLYHTDVKPSCAIIEGQDALNLSTLVAAQNCKHLIASNKSTEAIEKALRYHLVTPLTSGVILENQDDYLRWGIRQNSPLKQQNPNQEASKLASTDSLSGFGNVEQARGQIVVGTSTGQVAIGTLTGGDALANSVNKPILQGATLGTISPQAEYTIVQGVNTAGTVRVNNLANVEAVMNISAIMLQILSVLFGAFKILQGAKAGMTPSGLLRGRTATGIAIVAIGLSIPSIVTWFIQTARDSALFN</sequence>
<evidence type="ECO:0000256" key="1">
    <source>
        <dbReference type="SAM" id="Phobius"/>
    </source>
</evidence>
<organism evidence="3 4">
    <name type="scientific">Candidatus Obscuribacter phosphatis</name>
    <dbReference type="NCBI Taxonomy" id="1906157"/>
    <lineage>
        <taxon>Bacteria</taxon>
        <taxon>Bacillati</taxon>
        <taxon>Candidatus Melainabacteria</taxon>
        <taxon>Candidatus Obscuribacterales</taxon>
        <taxon>Candidatus Obscuribacteraceae</taxon>
        <taxon>Candidatus Obscuribacter</taxon>
    </lineage>
</organism>
<accession>A0A8J7TME5</accession>
<dbReference type="EMBL" id="JAFLCK010000006">
    <property type="protein sequence ID" value="MBN8659893.1"/>
    <property type="molecule type" value="Genomic_DNA"/>
</dbReference>
<evidence type="ECO:0000313" key="3">
    <source>
        <dbReference type="EMBL" id="MBN8659893.1"/>
    </source>
</evidence>
<dbReference type="PROSITE" id="PS51468">
    <property type="entry name" value="VIT"/>
    <property type="match status" value="1"/>
</dbReference>
<dbReference type="AlphaFoldDB" id="A0A8J7TME5"/>
<keyword evidence="1" id="KW-1133">Transmembrane helix</keyword>
<reference evidence="3" key="1">
    <citation type="submission" date="2021-02" db="EMBL/GenBank/DDBJ databases">
        <title>Genome-Resolved Metagenomics of a Microbial Community Performing Photosynthetic Biological Nutrient Removal.</title>
        <authorList>
            <person name="Mcdaniel E.A."/>
        </authorList>
    </citation>
    <scope>NUCLEOTIDE SEQUENCE</scope>
    <source>
        <strain evidence="3">UWPOB_OBS1</strain>
    </source>
</reference>
<proteinExistence type="predicted"/>
<feature type="transmembrane region" description="Helical" evidence="1">
    <location>
        <begin position="152"/>
        <end position="171"/>
    </location>
</feature>
<dbReference type="Proteomes" id="UP000664277">
    <property type="component" value="Unassembled WGS sequence"/>
</dbReference>
<dbReference type="Pfam" id="PF08487">
    <property type="entry name" value="VIT"/>
    <property type="match status" value="1"/>
</dbReference>
<feature type="transmembrane region" description="Helical" evidence="1">
    <location>
        <begin position="49"/>
        <end position="73"/>
    </location>
</feature>
<feature type="domain" description="VIT" evidence="2">
    <location>
        <begin position="307"/>
        <end position="437"/>
    </location>
</feature>
<feature type="transmembrane region" description="Helical" evidence="1">
    <location>
        <begin position="887"/>
        <end position="906"/>
    </location>
</feature>